<dbReference type="EMBL" id="KT381679">
    <property type="protein sequence ID" value="AMA98170.1"/>
    <property type="molecule type" value="mRNA"/>
</dbReference>
<accession>A0A0X8DBI2</accession>
<protein>
    <submittedName>
        <fullName evidence="2">Chemosensory protein</fullName>
    </submittedName>
</protein>
<dbReference type="STRING" id="6973.A0A0X8DBI2"/>
<dbReference type="InterPro" id="IPR036728">
    <property type="entry name" value="PBP_GOBP_sf"/>
</dbReference>
<dbReference type="SMART" id="SM00708">
    <property type="entry name" value="PhBP"/>
    <property type="match status" value="1"/>
</dbReference>
<dbReference type="Pfam" id="PF01395">
    <property type="entry name" value="PBP_GOBP"/>
    <property type="match status" value="1"/>
</dbReference>
<dbReference type="SUPFAM" id="SSF47565">
    <property type="entry name" value="Insect pheromone/odorant-binding proteins"/>
    <property type="match status" value="1"/>
</dbReference>
<organism evidence="2">
    <name type="scientific">Blattella germanica</name>
    <name type="common">German cockroach</name>
    <name type="synonym">Blatta germanica</name>
    <dbReference type="NCBI Taxonomy" id="6973"/>
    <lineage>
        <taxon>Eukaryota</taxon>
        <taxon>Metazoa</taxon>
        <taxon>Ecdysozoa</taxon>
        <taxon>Arthropoda</taxon>
        <taxon>Hexapoda</taxon>
        <taxon>Insecta</taxon>
        <taxon>Pterygota</taxon>
        <taxon>Neoptera</taxon>
        <taxon>Polyneoptera</taxon>
        <taxon>Dictyoptera</taxon>
        <taxon>Blattodea</taxon>
        <taxon>Blaberoidea</taxon>
        <taxon>Blattellidae</taxon>
        <taxon>Blattella</taxon>
    </lineage>
</organism>
<reference evidence="2" key="1">
    <citation type="submission" date="2015-08" db="EMBL/GenBank/DDBJ databases">
        <title>Transcriptome-Based Identification and Expression Profiles of Chemosensory Genes in German Cockroach, Blattella germanica.</title>
        <authorList>
            <person name="Niu D.-J."/>
        </authorList>
    </citation>
    <scope>NUCLEOTIDE SEQUENCE</scope>
</reference>
<dbReference type="Gene3D" id="1.10.238.20">
    <property type="entry name" value="Pheromone/general odorant binding protein domain"/>
    <property type="match status" value="1"/>
</dbReference>
<evidence type="ECO:0000313" key="2">
    <source>
        <dbReference type="EMBL" id="AMA98170.1"/>
    </source>
</evidence>
<dbReference type="PANTHER" id="PTHR11857">
    <property type="entry name" value="ODORANT BINDING PROTEIN-RELATED"/>
    <property type="match status" value="1"/>
</dbReference>
<dbReference type="CDD" id="cd23992">
    <property type="entry name" value="PBP_GOBP"/>
    <property type="match status" value="1"/>
</dbReference>
<evidence type="ECO:0000256" key="1">
    <source>
        <dbReference type="ARBA" id="ARBA00022729"/>
    </source>
</evidence>
<dbReference type="OrthoDB" id="8184571at2759"/>
<dbReference type="GO" id="GO:0005549">
    <property type="term" value="F:odorant binding"/>
    <property type="evidence" value="ECO:0007669"/>
    <property type="project" value="InterPro"/>
</dbReference>
<sequence length="139" mass="16037">MMKLQFIFVSVLLYTMSVRCEDERFAEEKTECNKLFPTADEAEEHLRNLGSLPDESDKTALCFIHCIMEKTGMINEEKELQAPVIVEKLKGFPNGTEIENLEEMVEKCVEENTQEDHCEKAYGFAKCIMTSEINTKKEE</sequence>
<dbReference type="GO" id="GO:0007608">
    <property type="term" value="P:sensory perception of smell"/>
    <property type="evidence" value="ECO:0007669"/>
    <property type="project" value="TreeGrafter"/>
</dbReference>
<name>A0A0X8DBI2_BLAGE</name>
<dbReference type="InterPro" id="IPR006170">
    <property type="entry name" value="PBP/GOBP"/>
</dbReference>
<proteinExistence type="evidence at transcript level"/>
<dbReference type="GO" id="GO:0005615">
    <property type="term" value="C:extracellular space"/>
    <property type="evidence" value="ECO:0007669"/>
    <property type="project" value="TreeGrafter"/>
</dbReference>
<keyword evidence="1" id="KW-0732">Signal</keyword>
<dbReference type="AlphaFoldDB" id="A0A0X8DBI2"/>